<organism evidence="1 2">
    <name type="scientific">Cryptotermes secundus</name>
    <dbReference type="NCBI Taxonomy" id="105785"/>
    <lineage>
        <taxon>Eukaryota</taxon>
        <taxon>Metazoa</taxon>
        <taxon>Ecdysozoa</taxon>
        <taxon>Arthropoda</taxon>
        <taxon>Hexapoda</taxon>
        <taxon>Insecta</taxon>
        <taxon>Pterygota</taxon>
        <taxon>Neoptera</taxon>
        <taxon>Polyneoptera</taxon>
        <taxon>Dictyoptera</taxon>
        <taxon>Blattodea</taxon>
        <taxon>Blattoidea</taxon>
        <taxon>Termitoidae</taxon>
        <taxon>Kalotermitidae</taxon>
        <taxon>Cryptotermitinae</taxon>
        <taxon>Cryptotermes</taxon>
    </lineage>
</organism>
<evidence type="ECO:0000313" key="1">
    <source>
        <dbReference type="EMBL" id="PNF31328.1"/>
    </source>
</evidence>
<proteinExistence type="predicted"/>
<accession>A0A2J7QRW6</accession>
<dbReference type="STRING" id="105785.A0A2J7QRW6"/>
<reference evidence="1 2" key="1">
    <citation type="submission" date="2017-12" db="EMBL/GenBank/DDBJ databases">
        <title>Hemimetabolous genomes reveal molecular basis of termite eusociality.</title>
        <authorList>
            <person name="Harrison M.C."/>
            <person name="Jongepier E."/>
            <person name="Robertson H.M."/>
            <person name="Arning N."/>
            <person name="Bitard-Feildel T."/>
            <person name="Chao H."/>
            <person name="Childers C.P."/>
            <person name="Dinh H."/>
            <person name="Doddapaneni H."/>
            <person name="Dugan S."/>
            <person name="Gowin J."/>
            <person name="Greiner C."/>
            <person name="Han Y."/>
            <person name="Hu H."/>
            <person name="Hughes D.S.T."/>
            <person name="Huylmans A.-K."/>
            <person name="Kemena C."/>
            <person name="Kremer L.P.M."/>
            <person name="Lee S.L."/>
            <person name="Lopez-Ezquerra A."/>
            <person name="Mallet L."/>
            <person name="Monroy-Kuhn J.M."/>
            <person name="Moser A."/>
            <person name="Murali S.C."/>
            <person name="Muzny D.M."/>
            <person name="Otani S."/>
            <person name="Piulachs M.-D."/>
            <person name="Poelchau M."/>
            <person name="Qu J."/>
            <person name="Schaub F."/>
            <person name="Wada-Katsumata A."/>
            <person name="Worley K.C."/>
            <person name="Xie Q."/>
            <person name="Ylla G."/>
            <person name="Poulsen M."/>
            <person name="Gibbs R.A."/>
            <person name="Schal C."/>
            <person name="Richards S."/>
            <person name="Belles X."/>
            <person name="Korb J."/>
            <person name="Bornberg-Bauer E."/>
        </authorList>
    </citation>
    <scope>NUCLEOTIDE SEQUENCE [LARGE SCALE GENOMIC DNA]</scope>
    <source>
        <tissue evidence="1">Whole body</tissue>
    </source>
</reference>
<gene>
    <name evidence="1" type="ORF">B7P43_G10898</name>
</gene>
<dbReference type="InterPro" id="IPR036397">
    <property type="entry name" value="RNaseH_sf"/>
</dbReference>
<dbReference type="Gene3D" id="3.30.420.10">
    <property type="entry name" value="Ribonuclease H-like superfamily/Ribonuclease H"/>
    <property type="match status" value="1"/>
</dbReference>
<dbReference type="AlphaFoldDB" id="A0A2J7QRW6"/>
<protein>
    <submittedName>
        <fullName evidence="1">Uncharacterized protein</fullName>
    </submittedName>
</protein>
<keyword evidence="2" id="KW-1185">Reference proteome</keyword>
<dbReference type="Proteomes" id="UP000235965">
    <property type="component" value="Unassembled WGS sequence"/>
</dbReference>
<name>A0A2J7QRW6_9NEOP</name>
<sequence length="65" mass="7465">MCQTARASMAVVNNLFLNHVISRYGDIMWPARSPDLSICDFLLWVYLKSQIFTVSAPHTVQELKH</sequence>
<evidence type="ECO:0000313" key="2">
    <source>
        <dbReference type="Proteomes" id="UP000235965"/>
    </source>
</evidence>
<dbReference type="EMBL" id="NEVH01011882">
    <property type="protein sequence ID" value="PNF31328.1"/>
    <property type="molecule type" value="Genomic_DNA"/>
</dbReference>
<dbReference type="InParanoid" id="A0A2J7QRW6"/>
<dbReference type="GO" id="GO:0003676">
    <property type="term" value="F:nucleic acid binding"/>
    <property type="evidence" value="ECO:0007669"/>
    <property type="project" value="InterPro"/>
</dbReference>
<comment type="caution">
    <text evidence="1">The sequence shown here is derived from an EMBL/GenBank/DDBJ whole genome shotgun (WGS) entry which is preliminary data.</text>
</comment>